<dbReference type="Proteomes" id="UP000663720">
    <property type="component" value="Chromosome"/>
</dbReference>
<dbReference type="KEGG" id="dli:dnl_24670"/>
<name>A0A975GGE8_9BACT</name>
<organism evidence="1 2">
    <name type="scientific">Desulfonema limicola</name>
    <dbReference type="NCBI Taxonomy" id="45656"/>
    <lineage>
        <taxon>Bacteria</taxon>
        <taxon>Pseudomonadati</taxon>
        <taxon>Thermodesulfobacteriota</taxon>
        <taxon>Desulfobacteria</taxon>
        <taxon>Desulfobacterales</taxon>
        <taxon>Desulfococcaceae</taxon>
        <taxon>Desulfonema</taxon>
    </lineage>
</organism>
<dbReference type="AlphaFoldDB" id="A0A975GGE8"/>
<evidence type="ECO:0000313" key="2">
    <source>
        <dbReference type="Proteomes" id="UP000663720"/>
    </source>
</evidence>
<evidence type="ECO:0000313" key="1">
    <source>
        <dbReference type="EMBL" id="QTA80174.1"/>
    </source>
</evidence>
<gene>
    <name evidence="1" type="ORF">dnl_24670</name>
</gene>
<keyword evidence="2" id="KW-1185">Reference proteome</keyword>
<accession>A0A975GGE8</accession>
<protein>
    <submittedName>
        <fullName evidence="1">Uncharacterized protein</fullName>
    </submittedName>
</protein>
<dbReference type="EMBL" id="CP061799">
    <property type="protein sequence ID" value="QTA80174.1"/>
    <property type="molecule type" value="Genomic_DNA"/>
</dbReference>
<proteinExistence type="predicted"/>
<reference evidence="1" key="1">
    <citation type="journal article" date="2021" name="Microb. Physiol.">
        <title>Proteogenomic Insights into the Physiology of Marine, Sulfate-Reducing, Filamentous Desulfonema limicola and Desulfonema magnum.</title>
        <authorList>
            <person name="Schnaars V."/>
            <person name="Wohlbrand L."/>
            <person name="Scheve S."/>
            <person name="Hinrichs C."/>
            <person name="Reinhardt R."/>
            <person name="Rabus R."/>
        </authorList>
    </citation>
    <scope>NUCLEOTIDE SEQUENCE</scope>
    <source>
        <strain evidence="1">5ac10</strain>
    </source>
</reference>
<sequence>MILPPMDELEFLNNMADIGDIIALQKWAEARIEDMSKYNDFAELMLEMVNQIDTQGIENMVKKAMHRHLSSPDI</sequence>